<dbReference type="PANTHER" id="PTHR24388">
    <property type="entry name" value="ZINC FINGER PROTEIN"/>
    <property type="match status" value="1"/>
</dbReference>
<evidence type="ECO:0000313" key="11">
    <source>
        <dbReference type="Proteomes" id="UP000786811"/>
    </source>
</evidence>
<dbReference type="InterPro" id="IPR013087">
    <property type="entry name" value="Znf_C2H2_type"/>
</dbReference>
<evidence type="ECO:0000259" key="9">
    <source>
        <dbReference type="PROSITE" id="PS50157"/>
    </source>
</evidence>
<dbReference type="EMBL" id="CAJNRD030001121">
    <property type="protein sequence ID" value="CAG5097989.1"/>
    <property type="molecule type" value="Genomic_DNA"/>
</dbReference>
<evidence type="ECO:0000256" key="2">
    <source>
        <dbReference type="ARBA" id="ARBA00022737"/>
    </source>
</evidence>
<feature type="domain" description="C2H2-type" evidence="9">
    <location>
        <begin position="977"/>
        <end position="1009"/>
    </location>
</feature>
<keyword evidence="11" id="KW-1185">Reference proteome</keyword>
<keyword evidence="1" id="KW-0479">Metal-binding</keyword>
<dbReference type="Pfam" id="PF25429">
    <property type="entry name" value="zf-POGZ"/>
    <property type="match status" value="1"/>
</dbReference>
<dbReference type="SMART" id="SM00355">
    <property type="entry name" value="ZnF_C2H2"/>
    <property type="match status" value="7"/>
</dbReference>
<proteinExistence type="inferred from homology"/>
<organism evidence="10 11">
    <name type="scientific">Cotesia congregata</name>
    <name type="common">Parasitoid wasp</name>
    <name type="synonym">Apanteles congregatus</name>
    <dbReference type="NCBI Taxonomy" id="51543"/>
    <lineage>
        <taxon>Eukaryota</taxon>
        <taxon>Metazoa</taxon>
        <taxon>Ecdysozoa</taxon>
        <taxon>Arthropoda</taxon>
        <taxon>Hexapoda</taxon>
        <taxon>Insecta</taxon>
        <taxon>Pterygota</taxon>
        <taxon>Neoptera</taxon>
        <taxon>Endopterygota</taxon>
        <taxon>Hymenoptera</taxon>
        <taxon>Apocrita</taxon>
        <taxon>Ichneumonoidea</taxon>
        <taxon>Braconidae</taxon>
        <taxon>Microgastrinae</taxon>
        <taxon>Cotesia</taxon>
    </lineage>
</organism>
<keyword evidence="3 7" id="KW-0863">Zinc-finger</keyword>
<gene>
    <name evidence="10" type="ORF">HICCMSTLAB_LOCUS8978</name>
</gene>
<dbReference type="PANTHER" id="PTHR24388:SF90">
    <property type="entry name" value="C2H2-TYPE DOMAIN-CONTAINING PROTEIN"/>
    <property type="match status" value="1"/>
</dbReference>
<evidence type="ECO:0000256" key="1">
    <source>
        <dbReference type="ARBA" id="ARBA00022723"/>
    </source>
</evidence>
<comment type="similarity">
    <text evidence="6">Belongs to the snail C2H2-type zinc-finger protein family.</text>
</comment>
<evidence type="ECO:0000256" key="8">
    <source>
        <dbReference type="SAM" id="MobiDB-lite"/>
    </source>
</evidence>
<dbReference type="PROSITE" id="PS50157">
    <property type="entry name" value="ZINC_FINGER_C2H2_2"/>
    <property type="match status" value="1"/>
</dbReference>
<name>A0A8J2HGF3_COTCN</name>
<dbReference type="Proteomes" id="UP000786811">
    <property type="component" value="Unassembled WGS sequence"/>
</dbReference>
<keyword evidence="4" id="KW-0862">Zinc</keyword>
<evidence type="ECO:0000256" key="3">
    <source>
        <dbReference type="ARBA" id="ARBA00022771"/>
    </source>
</evidence>
<evidence type="ECO:0000313" key="10">
    <source>
        <dbReference type="EMBL" id="CAG5097989.1"/>
    </source>
</evidence>
<dbReference type="PROSITE" id="PS00028">
    <property type="entry name" value="ZINC_FINGER_C2H2_1"/>
    <property type="match status" value="3"/>
</dbReference>
<dbReference type="GO" id="GO:0000978">
    <property type="term" value="F:RNA polymerase II cis-regulatory region sequence-specific DNA binding"/>
    <property type="evidence" value="ECO:0007669"/>
    <property type="project" value="TreeGrafter"/>
</dbReference>
<feature type="compositionally biased region" description="Low complexity" evidence="8">
    <location>
        <begin position="167"/>
        <end position="194"/>
    </location>
</feature>
<protein>
    <submittedName>
        <fullName evidence="10">Similar to Pogz: Pogo transposable element with ZNF domain (Mus musculus)</fullName>
    </submittedName>
</protein>
<accession>A0A8J2HGF3</accession>
<dbReference type="AlphaFoldDB" id="A0A8J2HGF3"/>
<reference evidence="10" key="1">
    <citation type="submission" date="2021-04" db="EMBL/GenBank/DDBJ databases">
        <authorList>
            <person name="Chebbi M.A.C M."/>
        </authorList>
    </citation>
    <scope>NUCLEOTIDE SEQUENCE</scope>
</reference>
<feature type="region of interest" description="Disordered" evidence="8">
    <location>
        <begin position="167"/>
        <end position="195"/>
    </location>
</feature>
<dbReference type="InterPro" id="IPR057618">
    <property type="entry name" value="Znf_POGZ/Z280C-D-like"/>
</dbReference>
<dbReference type="InterPro" id="IPR050527">
    <property type="entry name" value="Snail/Krueppel_Znf"/>
</dbReference>
<feature type="region of interest" description="Disordered" evidence="8">
    <location>
        <begin position="817"/>
        <end position="839"/>
    </location>
</feature>
<keyword evidence="5" id="KW-0539">Nucleus</keyword>
<dbReference type="GO" id="GO:0000981">
    <property type="term" value="F:DNA-binding transcription factor activity, RNA polymerase II-specific"/>
    <property type="evidence" value="ECO:0007669"/>
    <property type="project" value="TreeGrafter"/>
</dbReference>
<sequence>MAKGRLITRSVSKNRPVDMTLNLECSDEPLSEAQLAMSTKLKENYERVVSTLDDLMKEHSGQLLTQVGGVSAYQYKLSSNAVNSPSLIKANQLSVVNQTKSIKLNVLDTSNTVTPLTTTTTTPQGNMLVVDPRMGVLLGTVVSSQSLSAPLVTTSTAASTPAATTVSTASQKSLISTTESTTTPTNSRITTTSSGAITSVVTTPTTMRRAKVVPLQQLQEDPEIPALRLRNKTVTTSSTPTTTTPTASMNSQGIKINRSTTSSNSIVVSRPTEQTSIGGIRVGAKNGAGDVIEEAKKNLPDSKEIAFNKVNGTRTFPSLVVVARPHLSIKNITTAQATQERSELDMTVKSVLVYTPSKFAEWLIQKGLIRSEQFCTQHPTGVVDPAGNPSYKKLKLGMYSDSGTFPYSGGYVWIANCCHNKFVSVFSGSIFQGAPHPPSVLLKLIYHWSCQTNIQNVVSWVKVSNVYVKNFYTNLRSVCTAAIWDKSSLMGGKGSSIQVGVISLGTTSQDGNMRQVKVEVLGILNAETGQLRLRACDPMHDSDRSFRRRFNNILHPLENWVHKDSKILTDFTVDKPTLQDMGFSQVHQTAFSDQNPRNTRSNYQIMEYLRKIVPRMFQNTLSLLSRQMMQQFLDELVWRETFGSTAARAFDNIILHLAEQTKLCTSESLLDRLAKISTNPFQDWSYTVEPQPLPLPSVPEHLKVGLGGGKKENNRQSEPVQLKPGPKRKRKRQQDAGPEAKRPLLDFKLIQYRGIEHLKSDQIPLSEFYYATVDGDPHQVAKEDKSAVDFKCFLCNSVLKTNTQIMEHMICHVPPRVPGQTVVNDDDDENSSSNKNNRSSHVCRYCCAAFSSKHQMTTHIDEHHSVFGKSDDAAMVACGICEQKFSNTQLLINHMSFMHLPSEMPYRCDSCWYRTSSHKDIIDHFYEVHEKGETLQCPYCLKLIPLAKDGKISTSNVHAYLVHLQRHMVRREQGRGNKCTRCCLWFNQKSLLQRHQRTLHQVYHGSKDPNFHPFKHPMSDSDQSNIIVICKSQHQLRRIVVRSPSPELPEDDNIRKWSWGQVKIHLPNMGLRSYQPLACLECEEDVDEEQHFPGEQRCFQCRYVTCCWRAFKEHQQQIHNERPMTSLIVPSPLVNIPLEKKMNCSCGFGTIDGNLLAVVETGEENKESPVMLDSLGLIPKSVP</sequence>
<dbReference type="Gene3D" id="3.30.160.60">
    <property type="entry name" value="Classic Zinc Finger"/>
    <property type="match status" value="2"/>
</dbReference>
<evidence type="ECO:0000256" key="7">
    <source>
        <dbReference type="PROSITE-ProRule" id="PRU00042"/>
    </source>
</evidence>
<dbReference type="OrthoDB" id="10032537at2759"/>
<dbReference type="GO" id="GO:0008270">
    <property type="term" value="F:zinc ion binding"/>
    <property type="evidence" value="ECO:0007669"/>
    <property type="project" value="UniProtKB-KW"/>
</dbReference>
<feature type="region of interest" description="Disordered" evidence="8">
    <location>
        <begin position="697"/>
        <end position="740"/>
    </location>
</feature>
<evidence type="ECO:0000256" key="6">
    <source>
        <dbReference type="ARBA" id="ARBA00037948"/>
    </source>
</evidence>
<comment type="caution">
    <text evidence="10">The sequence shown here is derived from an EMBL/GenBank/DDBJ whole genome shotgun (WGS) entry which is preliminary data.</text>
</comment>
<keyword evidence="2" id="KW-0677">Repeat</keyword>
<evidence type="ECO:0000256" key="4">
    <source>
        <dbReference type="ARBA" id="ARBA00022833"/>
    </source>
</evidence>
<evidence type="ECO:0000256" key="5">
    <source>
        <dbReference type="ARBA" id="ARBA00023242"/>
    </source>
</evidence>